<comment type="caution">
    <text evidence="2">The sequence shown here is derived from an EMBL/GenBank/DDBJ whole genome shotgun (WGS) entry which is preliminary data.</text>
</comment>
<gene>
    <name evidence="2" type="ORF">GGX14DRAFT_557422</name>
</gene>
<proteinExistence type="predicted"/>
<sequence length="999" mass="110753">MSRGSCGHCPSGDLSMVPHPVTVAIQSRCMLLRRLSSLCLHAAGAYKRDAWAFTQLPFLKVPQDALSVDALDVPGHIYLIKTRQTLQFSLRAFLKVLALVPYQQSRAPAAQVWSQAQSTGGTADQRRRNTAIHNRPFGPATGASMPRGPHRAFATNGRLGTSSLASIKTVQRELTFVLWPFPMPNQRYTDVQYPDLYPIDPRLFGSEDATFFSILRQFRLLLTFKVSLAPDGTEDKELIFYAELNTSIAEHMAEHGLHFSGQNPLTSVTPIMPAGADSTTLNEWHAMRLLGFAWTTLMLGNKPKPGYRRKLSAASIPWYDFKIAALSTKQWSTLNDTVNPGGVCYFIGKLILPFSSPKFGPLKGPLPGGSKTDIHMCFALHFQHALGEFGTDDPIACLDICPPGASFTATPSASSGSRVPSMESAAGGSRVPLFDSAATDSDQEEEQVRQAIALSMIQVSSSSSTTGDGPSRRPLPQRPTTNIRPRSQTISPPPSIRRRLNPTSIELRRSPSLVLVEAALPMYRTIRAWYLALDAKLSTIPFAITAPTTEAAVNALLQHIESFFGGEPYEADSGVDSVVIEPLGEYGPLTVDRSWKCNGSIGPGVGSNILTELINTVFSDPTAWKKTVRDTHVINITPAGIQPNHNRLRRLKAYGYACRLYVVLEHALPPPISVFLAYALLAPKGEYDVILDETLVRMYAPDQWQMLQKFPSNASEFMEKKDDAILRELTIEYFNQMPETLALLSDDMFVNYKVNFFRQVLFGCQIPFSESPEILAFREGFNGCINDDSALTLGQSFGASLMSLTLKMAAGRIKTPQDVIDRLDWISSDKPEFEAAESLYKMAFIRYLNGRGRVRHTRLPLESLTESERDISDEDPLARTLMFLMFATGTQLLPPNNSAIEMTFIEKYNERVVDHGRGDPQQNPLSWPDFISPVKGHTCFNGVELPLLGVINLLEQPIPDDTTISTDFDLYQYIMYRPTTRYAEFGGIVRDHSSALFRT</sequence>
<feature type="compositionally biased region" description="Polar residues" evidence="1">
    <location>
        <begin position="409"/>
        <end position="418"/>
    </location>
</feature>
<accession>A0AAD6YNQ7</accession>
<organism evidence="2 3">
    <name type="scientific">Mycena pura</name>
    <dbReference type="NCBI Taxonomy" id="153505"/>
    <lineage>
        <taxon>Eukaryota</taxon>
        <taxon>Fungi</taxon>
        <taxon>Dikarya</taxon>
        <taxon>Basidiomycota</taxon>
        <taxon>Agaricomycotina</taxon>
        <taxon>Agaricomycetes</taxon>
        <taxon>Agaricomycetidae</taxon>
        <taxon>Agaricales</taxon>
        <taxon>Marasmiineae</taxon>
        <taxon>Mycenaceae</taxon>
        <taxon>Mycena</taxon>
    </lineage>
</organism>
<feature type="region of interest" description="Disordered" evidence="1">
    <location>
        <begin position="409"/>
        <end position="503"/>
    </location>
</feature>
<feature type="region of interest" description="Disordered" evidence="1">
    <location>
        <begin position="117"/>
        <end position="152"/>
    </location>
</feature>
<evidence type="ECO:0000256" key="1">
    <source>
        <dbReference type="SAM" id="MobiDB-lite"/>
    </source>
</evidence>
<dbReference type="AlphaFoldDB" id="A0AAD6YNQ7"/>
<protein>
    <submittedName>
        <fullName evidence="2">Uncharacterized protein</fullName>
    </submittedName>
</protein>
<dbReference type="Proteomes" id="UP001219525">
    <property type="component" value="Unassembled WGS sequence"/>
</dbReference>
<keyword evidence="3" id="KW-1185">Reference proteome</keyword>
<reference evidence="2" key="1">
    <citation type="submission" date="2023-03" db="EMBL/GenBank/DDBJ databases">
        <title>Massive genome expansion in bonnet fungi (Mycena s.s.) driven by repeated elements and novel gene families across ecological guilds.</title>
        <authorList>
            <consortium name="Lawrence Berkeley National Laboratory"/>
            <person name="Harder C.B."/>
            <person name="Miyauchi S."/>
            <person name="Viragh M."/>
            <person name="Kuo A."/>
            <person name="Thoen E."/>
            <person name="Andreopoulos B."/>
            <person name="Lu D."/>
            <person name="Skrede I."/>
            <person name="Drula E."/>
            <person name="Henrissat B."/>
            <person name="Morin E."/>
            <person name="Kohler A."/>
            <person name="Barry K."/>
            <person name="LaButti K."/>
            <person name="Morin E."/>
            <person name="Salamov A."/>
            <person name="Lipzen A."/>
            <person name="Mereny Z."/>
            <person name="Hegedus B."/>
            <person name="Baldrian P."/>
            <person name="Stursova M."/>
            <person name="Weitz H."/>
            <person name="Taylor A."/>
            <person name="Grigoriev I.V."/>
            <person name="Nagy L.G."/>
            <person name="Martin F."/>
            <person name="Kauserud H."/>
        </authorList>
    </citation>
    <scope>NUCLEOTIDE SEQUENCE</scope>
    <source>
        <strain evidence="2">9144</strain>
    </source>
</reference>
<name>A0AAD6YNQ7_9AGAR</name>
<evidence type="ECO:0000313" key="3">
    <source>
        <dbReference type="Proteomes" id="UP001219525"/>
    </source>
</evidence>
<dbReference type="EMBL" id="JARJCW010000005">
    <property type="protein sequence ID" value="KAJ7224563.1"/>
    <property type="molecule type" value="Genomic_DNA"/>
</dbReference>
<evidence type="ECO:0000313" key="2">
    <source>
        <dbReference type="EMBL" id="KAJ7224563.1"/>
    </source>
</evidence>
<feature type="compositionally biased region" description="Polar residues" evidence="1">
    <location>
        <begin position="478"/>
        <end position="490"/>
    </location>
</feature>